<feature type="chain" id="PRO_5012217665" evidence="4">
    <location>
        <begin position="33"/>
        <end position="587"/>
    </location>
</feature>
<dbReference type="PANTHER" id="PTHR43762">
    <property type="entry name" value="L-GULONOLACTONE OXIDASE"/>
    <property type="match status" value="1"/>
</dbReference>
<sequence length="587" mass="64877">MYCTRSTMQFFTKLVSLVLILLLSLCPSTVFTQNDDLEGHSLQPPYSSYDGRTPYCTPSSPFSFPSTTTQIQKIVINAGFFRQTVKPIGSRHSATGIICTDGTPLVMRNFQDKKLSSDGTATFGSGVKLRDASAFLKRHGRAFIHLPGYDGLTLGGAVGTGAHGSSLVHPASLSEQVVRMSIVDGLGIVRTISGEELNVFRIHLGMLGVLVEITFQTVELFKIVVETGPEDDNILMDNDFVEMARKFDFFQAAWFPATKKVVINKGKFTNDVSLPGEARWVLFTETDEDSALAERNLNDALHKSRNIAGFNAIQENTMLSYYTKVIGRVPIFSEDNVSLPHPAVGYGHDIMAATCDICDWYYGDYSARGLDDSLGCPADKLPAIAARIRKLLTQIPAAITRIQIRFHPASTTLMSRAYGRDTVMLSLLGSATIDGNDPIAGSGVYQSAMQIFIAEYDCRPHWGKNGGYYHTHEIIKKSVPPANWVRFVTAVHSYDPFAVFRNKFSLRFLGFSHEMDTDPRISRCAVADYCACLTDQDCGADQVCAAQTSDGSMGQYKICCDVKIYENKPLLKYDPYNYTSILEAIFY</sequence>
<dbReference type="InterPro" id="IPR016167">
    <property type="entry name" value="FAD-bd_PCMH_sub1"/>
</dbReference>
<evidence type="ECO:0000256" key="4">
    <source>
        <dbReference type="SAM" id="SignalP"/>
    </source>
</evidence>
<accession>A0A226D3K6</accession>
<dbReference type="GO" id="GO:0003885">
    <property type="term" value="F:D-arabinono-1,4-lactone oxidase activity"/>
    <property type="evidence" value="ECO:0007669"/>
    <property type="project" value="InterPro"/>
</dbReference>
<dbReference type="STRING" id="158441.A0A226D3K6"/>
<dbReference type="Gene3D" id="3.30.70.2520">
    <property type="match status" value="1"/>
</dbReference>
<gene>
    <name evidence="6" type="ORF">Fcan01_24891</name>
</gene>
<evidence type="ECO:0000313" key="6">
    <source>
        <dbReference type="EMBL" id="OXA40145.1"/>
    </source>
</evidence>
<organism evidence="6 7">
    <name type="scientific">Folsomia candida</name>
    <name type="common">Springtail</name>
    <dbReference type="NCBI Taxonomy" id="158441"/>
    <lineage>
        <taxon>Eukaryota</taxon>
        <taxon>Metazoa</taxon>
        <taxon>Ecdysozoa</taxon>
        <taxon>Arthropoda</taxon>
        <taxon>Hexapoda</taxon>
        <taxon>Collembola</taxon>
        <taxon>Entomobryomorpha</taxon>
        <taxon>Isotomoidea</taxon>
        <taxon>Isotomidae</taxon>
        <taxon>Proisotominae</taxon>
        <taxon>Folsomia</taxon>
    </lineage>
</organism>
<feature type="domain" description="FAD-binding PCMH-type" evidence="5">
    <location>
        <begin position="54"/>
        <end position="220"/>
    </location>
</feature>
<dbReference type="GO" id="GO:0071949">
    <property type="term" value="F:FAD binding"/>
    <property type="evidence" value="ECO:0007669"/>
    <property type="project" value="InterPro"/>
</dbReference>
<dbReference type="InterPro" id="IPR036318">
    <property type="entry name" value="FAD-bd_PCMH-like_sf"/>
</dbReference>
<name>A0A226D3K6_FOLCA</name>
<keyword evidence="7" id="KW-1185">Reference proteome</keyword>
<feature type="signal peptide" evidence="4">
    <location>
        <begin position="1"/>
        <end position="32"/>
    </location>
</feature>
<dbReference type="GO" id="GO:0005777">
    <property type="term" value="C:peroxisome"/>
    <property type="evidence" value="ECO:0007669"/>
    <property type="project" value="UniProtKB-SubCell"/>
</dbReference>
<dbReference type="InterPro" id="IPR010031">
    <property type="entry name" value="FAD_lactone_oxidase-like"/>
</dbReference>
<keyword evidence="4" id="KW-0732">Signal</keyword>
<evidence type="ECO:0000256" key="2">
    <source>
        <dbReference type="ARBA" id="ARBA00023002"/>
    </source>
</evidence>
<dbReference type="GO" id="GO:0016020">
    <property type="term" value="C:membrane"/>
    <property type="evidence" value="ECO:0007669"/>
    <property type="project" value="InterPro"/>
</dbReference>
<comment type="subcellular location">
    <subcellularLocation>
        <location evidence="1">Peroxisome</location>
    </subcellularLocation>
</comment>
<dbReference type="EMBL" id="LNIX01000034">
    <property type="protein sequence ID" value="OXA40145.1"/>
    <property type="molecule type" value="Genomic_DNA"/>
</dbReference>
<evidence type="ECO:0000259" key="5">
    <source>
        <dbReference type="PROSITE" id="PS51387"/>
    </source>
</evidence>
<protein>
    <submittedName>
        <fullName evidence="6">L-gulono-1,4-lactone dehydrogenase</fullName>
    </submittedName>
</protein>
<evidence type="ECO:0000256" key="3">
    <source>
        <dbReference type="ARBA" id="ARBA00023140"/>
    </source>
</evidence>
<dbReference type="Pfam" id="PF04030">
    <property type="entry name" value="ALO"/>
    <property type="match status" value="1"/>
</dbReference>
<dbReference type="InterPro" id="IPR016169">
    <property type="entry name" value="FAD-bd_PCMH_sub2"/>
</dbReference>
<dbReference type="InterPro" id="IPR016166">
    <property type="entry name" value="FAD-bd_PCMH"/>
</dbReference>
<evidence type="ECO:0000313" key="7">
    <source>
        <dbReference type="Proteomes" id="UP000198287"/>
    </source>
</evidence>
<dbReference type="InterPro" id="IPR007173">
    <property type="entry name" value="ALO_C"/>
</dbReference>
<dbReference type="AlphaFoldDB" id="A0A226D3K6"/>
<evidence type="ECO:0000256" key="1">
    <source>
        <dbReference type="ARBA" id="ARBA00004275"/>
    </source>
</evidence>
<dbReference type="PROSITE" id="PS51387">
    <property type="entry name" value="FAD_PCMH"/>
    <property type="match status" value="1"/>
</dbReference>
<dbReference type="Gene3D" id="3.30.43.10">
    <property type="entry name" value="Uridine Diphospho-n-acetylenolpyruvylglucosamine Reductase, domain 2"/>
    <property type="match status" value="1"/>
</dbReference>
<dbReference type="PANTHER" id="PTHR43762:SF1">
    <property type="entry name" value="D-ARABINONO-1,4-LACTONE OXIDASE"/>
    <property type="match status" value="1"/>
</dbReference>
<dbReference type="Gene3D" id="3.30.465.10">
    <property type="match status" value="1"/>
</dbReference>
<comment type="caution">
    <text evidence="6">The sequence shown here is derived from an EMBL/GenBank/DDBJ whole genome shotgun (WGS) entry which is preliminary data.</text>
</comment>
<keyword evidence="2" id="KW-0560">Oxidoreductase</keyword>
<dbReference type="Proteomes" id="UP000198287">
    <property type="component" value="Unassembled WGS sequence"/>
</dbReference>
<reference evidence="6 7" key="1">
    <citation type="submission" date="2015-12" db="EMBL/GenBank/DDBJ databases">
        <title>The genome of Folsomia candida.</title>
        <authorList>
            <person name="Faddeeva A."/>
            <person name="Derks M.F."/>
            <person name="Anvar Y."/>
            <person name="Smit S."/>
            <person name="Van Straalen N."/>
            <person name="Roelofs D."/>
        </authorList>
    </citation>
    <scope>NUCLEOTIDE SEQUENCE [LARGE SCALE GENOMIC DNA]</scope>
    <source>
        <strain evidence="6 7">VU population</strain>
        <tissue evidence="6">Whole body</tissue>
    </source>
</reference>
<dbReference type="SUPFAM" id="SSF56176">
    <property type="entry name" value="FAD-binding/transporter-associated domain-like"/>
    <property type="match status" value="1"/>
</dbReference>
<keyword evidence="3" id="KW-0576">Peroxisome</keyword>
<dbReference type="InterPro" id="IPR006094">
    <property type="entry name" value="Oxid_FAD_bind_N"/>
</dbReference>
<dbReference type="Pfam" id="PF01565">
    <property type="entry name" value="FAD_binding_4"/>
    <property type="match status" value="1"/>
</dbReference>
<dbReference type="OrthoDB" id="610608at2759"/>
<proteinExistence type="predicted"/>